<comment type="cofactor">
    <cofactor evidence="2 3">
        <name>Zn(2+)</name>
        <dbReference type="ChEBI" id="CHEBI:29105"/>
    </cofactor>
    <text evidence="2 3">Binds 1 zinc ion per subunit.</text>
</comment>
<keyword evidence="7" id="KW-1185">Reference proteome</keyword>
<keyword evidence="2 3" id="KW-0645">Protease</keyword>
<feature type="domain" description="Peptidase M12A" evidence="5">
    <location>
        <begin position="29"/>
        <end position="244"/>
    </location>
</feature>
<evidence type="ECO:0000256" key="1">
    <source>
        <dbReference type="ARBA" id="ARBA00023157"/>
    </source>
</evidence>
<gene>
    <name evidence="6" type="ORF">NECAME_11361</name>
</gene>
<sequence>MRGPYVDIQLLKKGDITQLRNTRVNVMRNALPPKSPLKWNNLRKEDKKFIVPYTITGSYSSEEINVIYDAMKSIDRNTCIRFRPRSSEAEEDYVDIQNGLGEGCFSTVGRYGGKSVSMLEASRIQSICPSRCMKYDVVIHELLHVLGLWHEHMREDRDQYVKVHNENIKDGYQNQFGKILPSDAYTYGVPYDYLSIMHYEKNAFAKPGTITLETLDGKYQDLIGKQKEPSKNDYKKICHIYECSTCYGEMTDYETSETTPESTTPTTSPSVTRTTPLPPFTAECKDKDTSCGGLLSESRLNCSAAYYSDLCCASCKLLIEAIAFNRRTTQQPDTRPVSRESHPSPPPDFSTADSIYRCEDKEPVRCKELAENHLLKCLTEIADVNLCCRTCNRILDYL</sequence>
<evidence type="ECO:0000256" key="4">
    <source>
        <dbReference type="SAM" id="MobiDB-lite"/>
    </source>
</evidence>
<proteinExistence type="predicted"/>
<keyword evidence="2 3" id="KW-0862">Zinc</keyword>
<evidence type="ECO:0000313" key="6">
    <source>
        <dbReference type="EMBL" id="ETN76864.1"/>
    </source>
</evidence>
<name>W2T5I9_NECAM</name>
<dbReference type="GO" id="GO:0006508">
    <property type="term" value="P:proteolysis"/>
    <property type="evidence" value="ECO:0007669"/>
    <property type="project" value="UniProtKB-KW"/>
</dbReference>
<dbReference type="KEGG" id="nai:NECAME_11361"/>
<feature type="region of interest" description="Disordered" evidence="4">
    <location>
        <begin position="254"/>
        <end position="281"/>
    </location>
</feature>
<dbReference type="MEROPS" id="M12.A45"/>
<dbReference type="PROSITE" id="PS51864">
    <property type="entry name" value="ASTACIN"/>
    <property type="match status" value="1"/>
</dbReference>
<dbReference type="PANTHER" id="PTHR10127">
    <property type="entry name" value="DISCOIDIN, CUB, EGF, LAMININ , AND ZINC METALLOPROTEASE DOMAIN CONTAINING"/>
    <property type="match status" value="1"/>
</dbReference>
<dbReference type="AlphaFoldDB" id="W2T5I9"/>
<dbReference type="Pfam" id="PF01400">
    <property type="entry name" value="Astacin"/>
    <property type="match status" value="1"/>
</dbReference>
<protein>
    <recommendedName>
        <fullName evidence="3">Metalloendopeptidase</fullName>
        <ecNumber evidence="3">3.4.24.-</ecNumber>
    </recommendedName>
</protein>
<dbReference type="Proteomes" id="UP000053676">
    <property type="component" value="Unassembled WGS sequence"/>
</dbReference>
<feature type="compositionally biased region" description="Low complexity" evidence="4">
    <location>
        <begin position="256"/>
        <end position="275"/>
    </location>
</feature>
<dbReference type="InterPro" id="IPR006026">
    <property type="entry name" value="Peptidase_Metallo"/>
</dbReference>
<feature type="region of interest" description="Disordered" evidence="4">
    <location>
        <begin position="328"/>
        <end position="352"/>
    </location>
</feature>
<keyword evidence="2 3" id="KW-0482">Metalloprotease</keyword>
<dbReference type="InterPro" id="IPR034035">
    <property type="entry name" value="Astacin-like_dom"/>
</dbReference>
<dbReference type="GO" id="GO:0004222">
    <property type="term" value="F:metalloendopeptidase activity"/>
    <property type="evidence" value="ECO:0007669"/>
    <property type="project" value="UniProtKB-UniRule"/>
</dbReference>
<dbReference type="OrthoDB" id="7721051at2759"/>
<dbReference type="Gene3D" id="3.40.390.10">
    <property type="entry name" value="Collagenase (Catalytic Domain)"/>
    <property type="match status" value="1"/>
</dbReference>
<feature type="binding site" evidence="2">
    <location>
        <position position="140"/>
    </location>
    <ligand>
        <name>Zn(2+)</name>
        <dbReference type="ChEBI" id="CHEBI:29105"/>
        <note>catalytic</note>
    </ligand>
</feature>
<reference evidence="7" key="1">
    <citation type="journal article" date="2014" name="Nat. Genet.">
        <title>Genome of the human hookworm Necator americanus.</title>
        <authorList>
            <person name="Tang Y.T."/>
            <person name="Gao X."/>
            <person name="Rosa B.A."/>
            <person name="Abubucker S."/>
            <person name="Hallsworth-Pepin K."/>
            <person name="Martin J."/>
            <person name="Tyagi R."/>
            <person name="Heizer E."/>
            <person name="Zhang X."/>
            <person name="Bhonagiri-Palsikar V."/>
            <person name="Minx P."/>
            <person name="Warren W.C."/>
            <person name="Wang Q."/>
            <person name="Zhan B."/>
            <person name="Hotez P.J."/>
            <person name="Sternberg P.W."/>
            <person name="Dougall A."/>
            <person name="Gaze S.T."/>
            <person name="Mulvenna J."/>
            <person name="Sotillo J."/>
            <person name="Ranganathan S."/>
            <person name="Rabelo E.M."/>
            <person name="Wilson R.K."/>
            <person name="Felgner P.L."/>
            <person name="Bethony J."/>
            <person name="Hawdon J.M."/>
            <person name="Gasser R.B."/>
            <person name="Loukas A."/>
            <person name="Mitreva M."/>
        </authorList>
    </citation>
    <scope>NUCLEOTIDE SEQUENCE [LARGE SCALE GENOMIC DNA]</scope>
</reference>
<accession>W2T5I9</accession>
<feature type="active site" evidence="2">
    <location>
        <position position="141"/>
    </location>
</feature>
<keyword evidence="2 3" id="KW-0479">Metal-binding</keyword>
<evidence type="ECO:0000256" key="2">
    <source>
        <dbReference type="PROSITE-ProRule" id="PRU01211"/>
    </source>
</evidence>
<feature type="non-terminal residue" evidence="6">
    <location>
        <position position="398"/>
    </location>
</feature>
<dbReference type="SMART" id="SM00235">
    <property type="entry name" value="ZnMc"/>
    <property type="match status" value="1"/>
</dbReference>
<keyword evidence="2 3" id="KW-0378">Hydrolase</keyword>
<evidence type="ECO:0000313" key="7">
    <source>
        <dbReference type="Proteomes" id="UP000053676"/>
    </source>
</evidence>
<dbReference type="EMBL" id="KI660202">
    <property type="protein sequence ID" value="ETN76864.1"/>
    <property type="molecule type" value="Genomic_DNA"/>
</dbReference>
<dbReference type="PANTHER" id="PTHR10127:SF880">
    <property type="entry name" value="ZINC METALLOPROTEINASE NAS-5"/>
    <property type="match status" value="1"/>
</dbReference>
<feature type="binding site" evidence="2">
    <location>
        <position position="150"/>
    </location>
    <ligand>
        <name>Zn(2+)</name>
        <dbReference type="ChEBI" id="CHEBI:29105"/>
        <note>catalytic</note>
    </ligand>
</feature>
<dbReference type="PRINTS" id="PR00480">
    <property type="entry name" value="ASTACIN"/>
</dbReference>
<keyword evidence="1" id="KW-1015">Disulfide bond</keyword>
<feature type="binding site" evidence="2">
    <location>
        <position position="144"/>
    </location>
    <ligand>
        <name>Zn(2+)</name>
        <dbReference type="ChEBI" id="CHEBI:29105"/>
        <note>catalytic</note>
    </ligand>
</feature>
<evidence type="ECO:0000256" key="3">
    <source>
        <dbReference type="RuleBase" id="RU361183"/>
    </source>
</evidence>
<dbReference type="STRING" id="51031.W2T5I9"/>
<dbReference type="SUPFAM" id="SSF55486">
    <property type="entry name" value="Metalloproteases ('zincins'), catalytic domain"/>
    <property type="match status" value="1"/>
</dbReference>
<evidence type="ECO:0000259" key="5">
    <source>
        <dbReference type="PROSITE" id="PS51864"/>
    </source>
</evidence>
<organism evidence="6 7">
    <name type="scientific">Necator americanus</name>
    <name type="common">Human hookworm</name>
    <dbReference type="NCBI Taxonomy" id="51031"/>
    <lineage>
        <taxon>Eukaryota</taxon>
        <taxon>Metazoa</taxon>
        <taxon>Ecdysozoa</taxon>
        <taxon>Nematoda</taxon>
        <taxon>Chromadorea</taxon>
        <taxon>Rhabditida</taxon>
        <taxon>Rhabditina</taxon>
        <taxon>Rhabditomorpha</taxon>
        <taxon>Strongyloidea</taxon>
        <taxon>Ancylostomatidae</taxon>
        <taxon>Bunostominae</taxon>
        <taxon>Necator</taxon>
    </lineage>
</organism>
<dbReference type="InterPro" id="IPR001506">
    <property type="entry name" value="Peptidase_M12A"/>
</dbReference>
<dbReference type="CDD" id="cd04280">
    <property type="entry name" value="ZnMc_astacin_like"/>
    <property type="match status" value="1"/>
</dbReference>
<dbReference type="InterPro" id="IPR024079">
    <property type="entry name" value="MetalloPept_cat_dom_sf"/>
</dbReference>
<dbReference type="EC" id="3.4.24.-" evidence="3"/>
<comment type="caution">
    <text evidence="2">Lacks conserved residue(s) required for the propagation of feature annotation.</text>
</comment>
<dbReference type="GO" id="GO:0008270">
    <property type="term" value="F:zinc ion binding"/>
    <property type="evidence" value="ECO:0007669"/>
    <property type="project" value="UniProtKB-UniRule"/>
</dbReference>